<feature type="compositionally biased region" description="Basic and acidic residues" evidence="1">
    <location>
        <begin position="467"/>
        <end position="476"/>
    </location>
</feature>
<feature type="compositionally biased region" description="Basic and acidic residues" evidence="1">
    <location>
        <begin position="96"/>
        <end position="112"/>
    </location>
</feature>
<protein>
    <submittedName>
        <fullName evidence="2">Pal1 cell morphology protein-domain-containing protein</fullName>
    </submittedName>
</protein>
<dbReference type="AlphaFoldDB" id="A0AAD4PXI1"/>
<dbReference type="EMBL" id="JAJTJA010000010">
    <property type="protein sequence ID" value="KAH8692748.1"/>
    <property type="molecule type" value="Genomic_DNA"/>
</dbReference>
<evidence type="ECO:0000313" key="3">
    <source>
        <dbReference type="Proteomes" id="UP001201262"/>
    </source>
</evidence>
<dbReference type="InterPro" id="IPR013226">
    <property type="entry name" value="Pal1"/>
</dbReference>
<organism evidence="2 3">
    <name type="scientific">Talaromyces proteolyticus</name>
    <dbReference type="NCBI Taxonomy" id="1131652"/>
    <lineage>
        <taxon>Eukaryota</taxon>
        <taxon>Fungi</taxon>
        <taxon>Dikarya</taxon>
        <taxon>Ascomycota</taxon>
        <taxon>Pezizomycotina</taxon>
        <taxon>Eurotiomycetes</taxon>
        <taxon>Eurotiomycetidae</taxon>
        <taxon>Eurotiales</taxon>
        <taxon>Trichocomaceae</taxon>
        <taxon>Talaromyces</taxon>
        <taxon>Talaromyces sect. Bacilispori</taxon>
    </lineage>
</organism>
<proteinExistence type="predicted"/>
<dbReference type="PANTHER" id="PTHR28307">
    <property type="entry name" value="PROTEIN PAL1"/>
    <property type="match status" value="1"/>
</dbReference>
<reference evidence="2" key="1">
    <citation type="submission" date="2021-12" db="EMBL/GenBank/DDBJ databases">
        <title>Convergent genome expansion in fungi linked to evolution of root-endophyte symbiosis.</title>
        <authorList>
            <consortium name="DOE Joint Genome Institute"/>
            <person name="Ke Y.-H."/>
            <person name="Bonito G."/>
            <person name="Liao H.-L."/>
            <person name="Looney B."/>
            <person name="Rojas-Flechas A."/>
            <person name="Nash J."/>
            <person name="Hameed K."/>
            <person name="Schadt C."/>
            <person name="Martin F."/>
            <person name="Crous P.W."/>
            <person name="Miettinen O."/>
            <person name="Magnuson J.K."/>
            <person name="Labbe J."/>
            <person name="Jacobson D."/>
            <person name="Doktycz M.J."/>
            <person name="Veneault-Fourrey C."/>
            <person name="Kuo A."/>
            <person name="Mondo S."/>
            <person name="Calhoun S."/>
            <person name="Riley R."/>
            <person name="Ohm R."/>
            <person name="LaButti K."/>
            <person name="Andreopoulos B."/>
            <person name="Pangilinan J."/>
            <person name="Nolan M."/>
            <person name="Tritt A."/>
            <person name="Clum A."/>
            <person name="Lipzen A."/>
            <person name="Daum C."/>
            <person name="Barry K."/>
            <person name="Grigoriev I.V."/>
            <person name="Vilgalys R."/>
        </authorList>
    </citation>
    <scope>NUCLEOTIDE SEQUENCE</scope>
    <source>
        <strain evidence="2">PMI_201</strain>
    </source>
</reference>
<accession>A0AAD4PXI1</accession>
<dbReference type="PANTHER" id="PTHR28307:SF2">
    <property type="entry name" value="PROTEIN PAL1"/>
    <property type="match status" value="1"/>
</dbReference>
<keyword evidence="3" id="KW-1185">Reference proteome</keyword>
<feature type="region of interest" description="Disordered" evidence="1">
    <location>
        <begin position="1"/>
        <end position="207"/>
    </location>
</feature>
<feature type="region of interest" description="Disordered" evidence="1">
    <location>
        <begin position="421"/>
        <end position="476"/>
    </location>
</feature>
<feature type="compositionally biased region" description="Polar residues" evidence="1">
    <location>
        <begin position="62"/>
        <end position="85"/>
    </location>
</feature>
<comment type="caution">
    <text evidence="2">The sequence shown here is derived from an EMBL/GenBank/DDBJ whole genome shotgun (WGS) entry which is preliminary data.</text>
</comment>
<dbReference type="GO" id="GO:0005737">
    <property type="term" value="C:cytoplasm"/>
    <property type="evidence" value="ECO:0007669"/>
    <property type="project" value="TreeGrafter"/>
</dbReference>
<dbReference type="GeneID" id="70251136"/>
<evidence type="ECO:0000256" key="1">
    <source>
        <dbReference type="SAM" id="MobiDB-lite"/>
    </source>
</evidence>
<feature type="region of interest" description="Disordered" evidence="1">
    <location>
        <begin position="315"/>
        <end position="407"/>
    </location>
</feature>
<evidence type="ECO:0000313" key="2">
    <source>
        <dbReference type="EMBL" id="KAH8692748.1"/>
    </source>
</evidence>
<dbReference type="Proteomes" id="UP001201262">
    <property type="component" value="Unassembled WGS sequence"/>
</dbReference>
<gene>
    <name evidence="2" type="ORF">BGW36DRAFT_430498</name>
</gene>
<feature type="compositionally biased region" description="Low complexity" evidence="1">
    <location>
        <begin position="382"/>
        <end position="393"/>
    </location>
</feature>
<feature type="compositionally biased region" description="Polar residues" evidence="1">
    <location>
        <begin position="421"/>
        <end position="433"/>
    </location>
</feature>
<feature type="compositionally biased region" description="Low complexity" evidence="1">
    <location>
        <begin position="113"/>
        <end position="125"/>
    </location>
</feature>
<feature type="compositionally biased region" description="Polar residues" evidence="1">
    <location>
        <begin position="15"/>
        <end position="27"/>
    </location>
</feature>
<sequence length="476" mass="52731">MSLAPISVPERKPSPQLNLNLGSNNPFRNRALSPSSPSPVSPGQRPERPRSTNPFLDDTEVLSPQSAPAGTIKSPMSDNQYTGNTAELFENLSLDSKPKERRPAPPRPEKPHSSSSRPRPSGRPDGPSRDRPKDRSKDRSREKDPFDIFADPSAKKDRPRPREGRPRPRRNSESSIMEKPKSMDPEEEKRRRERRSRDPKSRSKRSHGYRLDVIDKLDVTSIYGTGLFHHDGPFDACNPHRNRKGLRQAPMQAFPKDSKNMALGGAGPNNSHLDLAMIHGHTTEGYLDYSTSGTTKKGLPAFDSATRVEPIHGAESMGLGTSTFLEGAPASRSAIQRRQSESENQPSANGGLQRKKSLAQKIRGINRPGTGRMISPERVQRSPSSAGHPSSSHKANEKNPFFQDYDDAYDSKGAKIEETYLSTRARASSSPKRSTALERKTTNGSLGDDLKPNGGGFMNRMKSLRRPRPERQMPSE</sequence>
<feature type="compositionally biased region" description="Basic and acidic residues" evidence="1">
    <location>
        <begin position="153"/>
        <end position="201"/>
    </location>
</feature>
<dbReference type="Pfam" id="PF08316">
    <property type="entry name" value="Pal1"/>
    <property type="match status" value="1"/>
</dbReference>
<feature type="compositionally biased region" description="Polar residues" evidence="1">
    <location>
        <begin position="333"/>
        <end position="350"/>
    </location>
</feature>
<feature type="compositionally biased region" description="Basic and acidic residues" evidence="1">
    <location>
        <begin position="126"/>
        <end position="146"/>
    </location>
</feature>
<name>A0AAD4PXI1_9EURO</name>
<dbReference type="RefSeq" id="XP_046068621.1">
    <property type="nucleotide sequence ID" value="XM_046220849.1"/>
</dbReference>